<reference evidence="2 3" key="1">
    <citation type="journal article" date="2012" name="BMC Genomics">
        <title>Comparative genomics of the white-rot fungi, Phanerochaete carnosa and P. chrysosporium, to elucidate the genetic basis of the distinct wood types they colonize.</title>
        <authorList>
            <person name="Suzuki H."/>
            <person name="MacDonald J."/>
            <person name="Syed K."/>
            <person name="Salamov A."/>
            <person name="Hori C."/>
            <person name="Aerts A."/>
            <person name="Henrissat B."/>
            <person name="Wiebenga A."/>
            <person name="vanKuyk P.A."/>
            <person name="Barry K."/>
            <person name="Lindquist E."/>
            <person name="LaButti K."/>
            <person name="Lapidus A."/>
            <person name="Lucas S."/>
            <person name="Coutinho P."/>
            <person name="Gong Y."/>
            <person name="Samejima M."/>
            <person name="Mahadevan R."/>
            <person name="Abou-Zaid M."/>
            <person name="de Vries R.P."/>
            <person name="Igarashi K."/>
            <person name="Yadav J.S."/>
            <person name="Grigoriev I.V."/>
            <person name="Master E.R."/>
        </authorList>
    </citation>
    <scope>NUCLEOTIDE SEQUENCE [LARGE SCALE GENOMIC DNA]</scope>
    <source>
        <strain evidence="2 3">HHB-10118-sp</strain>
    </source>
</reference>
<dbReference type="Gene3D" id="2.60.120.10">
    <property type="entry name" value="Jelly Rolls"/>
    <property type="match status" value="1"/>
</dbReference>
<dbReference type="InterPro" id="IPR047121">
    <property type="entry name" value="YjiB-like"/>
</dbReference>
<dbReference type="RefSeq" id="XP_007398138.1">
    <property type="nucleotide sequence ID" value="XM_007398076.1"/>
</dbReference>
<evidence type="ECO:0000313" key="2">
    <source>
        <dbReference type="EMBL" id="EKM53446.1"/>
    </source>
</evidence>
<dbReference type="Proteomes" id="UP000008370">
    <property type="component" value="Unassembled WGS sequence"/>
</dbReference>
<dbReference type="HOGENOM" id="CLU_084522_3_0_1"/>
<dbReference type="PIRSF" id="PIRSF019307">
    <property type="entry name" value="UCP019307"/>
    <property type="match status" value="1"/>
</dbReference>
<dbReference type="GeneID" id="18917547"/>
<dbReference type="InterPro" id="IPR011051">
    <property type="entry name" value="RmlC_Cupin_sf"/>
</dbReference>
<dbReference type="Pfam" id="PF07883">
    <property type="entry name" value="Cupin_2"/>
    <property type="match status" value="1"/>
</dbReference>
<dbReference type="SUPFAM" id="SSF51182">
    <property type="entry name" value="RmlC-like cupins"/>
    <property type="match status" value="1"/>
</dbReference>
<sequence>MAGKLPLAQLSSLRITKHQIPKHGGIPNTSIHNKPLTIYHGVFPSPDLTASHIESHLKAVEVCIPQWRYTMFDTTHFHSTTHELLVIASGHGRLLFGGEDNTGKVEEEVTKGDAILVPAGVGHRRLEVSPDFEMVGSYPAGSAHWDMCYGRRGETGVEERIRKLGWFEKDPIYDGEGPALSD</sequence>
<dbReference type="InterPro" id="IPR014710">
    <property type="entry name" value="RmlC-like_jellyroll"/>
</dbReference>
<keyword evidence="3" id="KW-1185">Reference proteome</keyword>
<accession>K5UTZ3</accession>
<dbReference type="KEGG" id="pco:PHACADRAFT_259835"/>
<dbReference type="InParanoid" id="K5UTZ3"/>
<feature type="domain" description="Cupin type-2" evidence="1">
    <location>
        <begin position="74"/>
        <end position="124"/>
    </location>
</feature>
<evidence type="ECO:0000259" key="1">
    <source>
        <dbReference type="Pfam" id="PF07883"/>
    </source>
</evidence>
<dbReference type="InterPro" id="IPR014500">
    <property type="entry name" value="UCP019307_cupin"/>
</dbReference>
<dbReference type="AlphaFoldDB" id="K5UTZ3"/>
<dbReference type="PANTHER" id="PTHR36448">
    <property type="entry name" value="BLR7373 PROTEIN"/>
    <property type="match status" value="1"/>
</dbReference>
<name>K5UTZ3_PHACS</name>
<evidence type="ECO:0000313" key="3">
    <source>
        <dbReference type="Proteomes" id="UP000008370"/>
    </source>
</evidence>
<dbReference type="PANTHER" id="PTHR36448:SF3">
    <property type="entry name" value="CUPIN TYPE-2 DOMAIN-CONTAINING PROTEIN"/>
    <property type="match status" value="1"/>
</dbReference>
<protein>
    <recommendedName>
        <fullName evidence="1">Cupin type-2 domain-containing protein</fullName>
    </recommendedName>
</protein>
<dbReference type="CDD" id="cd02219">
    <property type="entry name" value="cupin_YjlB-like"/>
    <property type="match status" value="1"/>
</dbReference>
<dbReference type="InterPro" id="IPR013096">
    <property type="entry name" value="Cupin_2"/>
</dbReference>
<dbReference type="OrthoDB" id="2446447at2759"/>
<organism evidence="2 3">
    <name type="scientific">Phanerochaete carnosa (strain HHB-10118-sp)</name>
    <name type="common">White-rot fungus</name>
    <name type="synonym">Peniophora carnosa</name>
    <dbReference type="NCBI Taxonomy" id="650164"/>
    <lineage>
        <taxon>Eukaryota</taxon>
        <taxon>Fungi</taxon>
        <taxon>Dikarya</taxon>
        <taxon>Basidiomycota</taxon>
        <taxon>Agaricomycotina</taxon>
        <taxon>Agaricomycetes</taxon>
        <taxon>Polyporales</taxon>
        <taxon>Phanerochaetaceae</taxon>
        <taxon>Phanerochaete</taxon>
    </lineage>
</organism>
<proteinExistence type="predicted"/>
<dbReference type="EMBL" id="JH930474">
    <property type="protein sequence ID" value="EKM53446.1"/>
    <property type="molecule type" value="Genomic_DNA"/>
</dbReference>
<gene>
    <name evidence="2" type="ORF">PHACADRAFT_259835</name>
</gene>